<keyword evidence="4" id="KW-0325">Glycoprotein</keyword>
<dbReference type="RefSeq" id="WP_170290731.1">
    <property type="nucleotide sequence ID" value="NZ_BAAABR010000064.1"/>
</dbReference>
<feature type="disulfide bond" evidence="7">
    <location>
        <begin position="421"/>
        <end position="459"/>
    </location>
</feature>
<dbReference type="Pfam" id="PF05270">
    <property type="entry name" value="AbfB"/>
    <property type="match status" value="1"/>
</dbReference>
<dbReference type="SUPFAM" id="SSF110221">
    <property type="entry name" value="AbfB domain"/>
    <property type="match status" value="1"/>
</dbReference>
<evidence type="ECO:0000256" key="2">
    <source>
        <dbReference type="ARBA" id="ARBA00022729"/>
    </source>
</evidence>
<evidence type="ECO:0000256" key="3">
    <source>
        <dbReference type="ARBA" id="ARBA00022801"/>
    </source>
</evidence>
<dbReference type="InterPro" id="IPR007934">
    <property type="entry name" value="AbfB_ABD"/>
</dbReference>
<dbReference type="Gene3D" id="2.60.120.200">
    <property type="match status" value="1"/>
</dbReference>
<dbReference type="InterPro" id="IPR038964">
    <property type="entry name" value="ABFB"/>
</dbReference>
<comment type="caution">
    <text evidence="11">The sequence shown here is derived from an EMBL/GenBank/DDBJ whole genome shotgun (WGS) entry which is preliminary data.</text>
</comment>
<dbReference type="GO" id="GO:0045490">
    <property type="term" value="P:pectin catabolic process"/>
    <property type="evidence" value="ECO:0007669"/>
    <property type="project" value="TreeGrafter"/>
</dbReference>
<dbReference type="InterPro" id="IPR013320">
    <property type="entry name" value="ConA-like_dom_sf"/>
</dbReference>
<keyword evidence="7" id="KW-1015">Disulfide bond</keyword>
<evidence type="ECO:0000256" key="6">
    <source>
        <dbReference type="PIRSR" id="PIRSR638964-1"/>
    </source>
</evidence>
<feature type="domain" description="Alpha-L-arabinofuranosidase B catalytic" evidence="10">
    <location>
        <begin position="42"/>
        <end position="355"/>
    </location>
</feature>
<accession>A0A561F088</accession>
<evidence type="ECO:0000313" key="11">
    <source>
        <dbReference type="EMBL" id="TWE21280.1"/>
    </source>
</evidence>
<sequence>MSMRSWLRRIRRALPAAGTTAVLVAGLLVGGATASQAATQGPCDIYAAGGTPCVAAHSTTRALFASYSGPLYQVQRTSDGRLQDIGMLAAGGVADAGAQDSFCAGTACTITRVYDQTGGGNTLVYQGPGGTGGADSAAVANTEALSVGGRKAYALYINPGNSYFAYNPAGGVPTGSSPEGEYMVTSGTHVNGGCCFDYGNTEIDHKADGNGAMDAINFGTECWFGGCSGTGPWVQADLENGLFSGGSKTWNTAQVSQTSRFVTAMLKNDGTARMALKGADARSGGLTQLYSGTLPGGWSPMHKQGAVILGSGGDCCQTNRNASAGTFYEGAMVKGYPSDATDAAVQANIAAAGYSTDTTNPFVPGAKVSLQATTSCCTGDYLRHDTGDDRVVIAPVTSGSSAVDKGNATWIVRAGLADSSCVSFESADTPGRYLRHYAFQLHLQADAGTGQFAADATFCAKPGNSGTGYSLQSFNFPAKYIRHYRLVGYIAGNGGTNAWDNPSSWAQDTSWLAAAPWS</sequence>
<dbReference type="Gene3D" id="2.80.10.50">
    <property type="match status" value="1"/>
</dbReference>
<gene>
    <name evidence="11" type="ORF">FB465_6451</name>
</gene>
<dbReference type="InterPro" id="IPR015289">
    <property type="entry name" value="A-L-arabinofuranosidase_B_cat"/>
</dbReference>
<name>A0A561F088_9ACTN</name>
<feature type="active site" description="Nucleophile" evidence="6">
    <location>
        <position position="239"/>
    </location>
</feature>
<dbReference type="CDD" id="cd23399">
    <property type="entry name" value="beta-trefoil_ABD_ABFB"/>
    <property type="match status" value="1"/>
</dbReference>
<feature type="disulfide bond" evidence="7">
    <location>
        <begin position="43"/>
        <end position="53"/>
    </location>
</feature>
<reference evidence="11 12" key="1">
    <citation type="submission" date="2019-06" db="EMBL/GenBank/DDBJ databases">
        <title>Sequencing the genomes of 1000 actinobacteria strains.</title>
        <authorList>
            <person name="Klenk H.-P."/>
        </authorList>
    </citation>
    <scope>NUCLEOTIDE SEQUENCE [LARGE SCALE GENOMIC DNA]</scope>
    <source>
        <strain evidence="11 12">DSM 41649</strain>
    </source>
</reference>
<feature type="active site" description="Proton donor" evidence="6">
    <location>
        <position position="314"/>
    </location>
</feature>
<dbReference type="GO" id="GO:0046556">
    <property type="term" value="F:alpha-L-arabinofuranosidase activity"/>
    <property type="evidence" value="ECO:0007669"/>
    <property type="project" value="InterPro"/>
</dbReference>
<feature type="signal peptide" evidence="8">
    <location>
        <begin position="1"/>
        <end position="37"/>
    </location>
</feature>
<dbReference type="SUPFAM" id="SSF49899">
    <property type="entry name" value="Concanavalin A-like lectins/glucanases"/>
    <property type="match status" value="1"/>
</dbReference>
<evidence type="ECO:0000313" key="12">
    <source>
        <dbReference type="Proteomes" id="UP000318416"/>
    </source>
</evidence>
<dbReference type="AlphaFoldDB" id="A0A561F088"/>
<keyword evidence="3" id="KW-0378">Hydrolase</keyword>
<evidence type="ECO:0000256" key="4">
    <source>
        <dbReference type="ARBA" id="ARBA00023180"/>
    </source>
</evidence>
<dbReference type="PANTHER" id="PTHR39447">
    <property type="entry name" value="ALPHA-L-ARABINOFURANOSIDASE B"/>
    <property type="match status" value="1"/>
</dbReference>
<keyword evidence="5" id="KW-0326">Glycosidase</keyword>
<dbReference type="Proteomes" id="UP000318416">
    <property type="component" value="Unassembled WGS sequence"/>
</dbReference>
<feature type="domain" description="Alpha-L-arabinofuranosidase B arabinose-binding" evidence="9">
    <location>
        <begin position="371"/>
        <end position="512"/>
    </location>
</feature>
<evidence type="ECO:0000259" key="10">
    <source>
        <dbReference type="Pfam" id="PF09206"/>
    </source>
</evidence>
<evidence type="ECO:0000256" key="1">
    <source>
        <dbReference type="ARBA" id="ARBA00006963"/>
    </source>
</evidence>
<dbReference type="InterPro" id="IPR036195">
    <property type="entry name" value="AbfB_ABD_sf"/>
</dbReference>
<keyword evidence="2 8" id="KW-0732">Signal</keyword>
<evidence type="ECO:0000256" key="8">
    <source>
        <dbReference type="SAM" id="SignalP"/>
    </source>
</evidence>
<dbReference type="GO" id="GO:0031221">
    <property type="term" value="P:arabinan metabolic process"/>
    <property type="evidence" value="ECO:0007669"/>
    <property type="project" value="InterPro"/>
</dbReference>
<feature type="disulfide bond" evidence="7">
    <location>
        <begin position="194"/>
        <end position="195"/>
    </location>
</feature>
<organism evidence="11 12">
    <name type="scientific">Kitasatospora atroaurantiaca</name>
    <dbReference type="NCBI Taxonomy" id="285545"/>
    <lineage>
        <taxon>Bacteria</taxon>
        <taxon>Bacillati</taxon>
        <taxon>Actinomycetota</taxon>
        <taxon>Actinomycetes</taxon>
        <taxon>Kitasatosporales</taxon>
        <taxon>Streptomycetaceae</taxon>
        <taxon>Kitasatospora</taxon>
    </lineage>
</organism>
<dbReference type="Pfam" id="PF09206">
    <property type="entry name" value="ArabFuran-catal"/>
    <property type="match status" value="1"/>
</dbReference>
<dbReference type="GO" id="GO:0046373">
    <property type="term" value="P:L-arabinose metabolic process"/>
    <property type="evidence" value="ECO:0007669"/>
    <property type="project" value="InterPro"/>
</dbReference>
<feature type="disulfide bond" evidence="7">
    <location>
        <begin position="103"/>
        <end position="108"/>
    </location>
</feature>
<feature type="chain" id="PRO_5021751777" evidence="8">
    <location>
        <begin position="38"/>
        <end position="518"/>
    </location>
</feature>
<keyword evidence="12" id="KW-1185">Reference proteome</keyword>
<dbReference type="EMBL" id="VIVR01000001">
    <property type="protein sequence ID" value="TWE21280.1"/>
    <property type="molecule type" value="Genomic_DNA"/>
</dbReference>
<dbReference type="PANTHER" id="PTHR39447:SF2">
    <property type="entry name" value="ALPHA-L-ARABINOFURANOSIDASE B"/>
    <property type="match status" value="1"/>
</dbReference>
<proteinExistence type="inferred from homology"/>
<evidence type="ECO:0000259" key="9">
    <source>
        <dbReference type="Pfam" id="PF05270"/>
    </source>
</evidence>
<comment type="similarity">
    <text evidence="1">Belongs to the glycosyl hydrolase 54 family.</text>
</comment>
<protein>
    <submittedName>
        <fullName evidence="11">Alpha-L-arabinofuranosidase B-like protein</fullName>
    </submittedName>
</protein>
<evidence type="ECO:0000256" key="7">
    <source>
        <dbReference type="PIRSR" id="PIRSR638964-3"/>
    </source>
</evidence>
<evidence type="ECO:0000256" key="5">
    <source>
        <dbReference type="ARBA" id="ARBA00023295"/>
    </source>
</evidence>